<evidence type="ECO:0000256" key="6">
    <source>
        <dbReference type="SAM" id="MobiDB-lite"/>
    </source>
</evidence>
<evidence type="ECO:0000256" key="4">
    <source>
        <dbReference type="ARBA" id="ARBA00022694"/>
    </source>
</evidence>
<name>A0A7S3RVA2_EMIHU</name>
<dbReference type="GO" id="GO:0005829">
    <property type="term" value="C:cytosol"/>
    <property type="evidence" value="ECO:0007669"/>
    <property type="project" value="TreeGrafter"/>
</dbReference>
<dbReference type="Gene3D" id="3.40.50.150">
    <property type="entry name" value="Vaccinia Virus protein VP39"/>
    <property type="match status" value="2"/>
</dbReference>
<dbReference type="GO" id="GO:0019843">
    <property type="term" value="F:rRNA binding"/>
    <property type="evidence" value="ECO:0007669"/>
    <property type="project" value="TreeGrafter"/>
</dbReference>
<organism evidence="7">
    <name type="scientific">Emiliania huxleyi</name>
    <name type="common">Coccolithophore</name>
    <name type="synonym">Pontosphaera huxleyi</name>
    <dbReference type="NCBI Taxonomy" id="2903"/>
    <lineage>
        <taxon>Eukaryota</taxon>
        <taxon>Haptista</taxon>
        <taxon>Haptophyta</taxon>
        <taxon>Prymnesiophyceae</taxon>
        <taxon>Isochrysidales</taxon>
        <taxon>Noelaerhabdaceae</taxon>
        <taxon>Emiliania</taxon>
    </lineage>
</organism>
<sequence length="432" mass="47079">MAATAPIRCDGKVTWMAFEPESYEHQLQEKTSAMRSLFGAVLAGVEVQVFPSMPAHFRQRARFAMCRFDGVLKFALFDKDAPRVAVDRFPVASREINELMPRLLAAVASSEALSTGLEACHFLGTQTGDMLVSLIYGEPMHSDWRAAAEAMRAELSLPALLGRAKGTRVVLDRDSVDETYALHDGRRLTYRQVEGSFSNPSAAMCEKTLDWLCESARLIAAERARRGGGAAPAQSLLLELYSGNGNHTVALATHFSHVLAVEIDRRLCAAAEHNLASNGVRNATVLAADSGRFCRSLLRKLDRGAKEAAAGRTAAPPDAALGGREEPTQPAAEAAAPSANPTTRWLEEARGRTDVILVDPPRCGLDADTLRLVSYFDHVLYISCNPEALLDNLQRGGLLQTHAVVRSAIFDHFAYTPHLECAVLLRRRTLCE</sequence>
<keyword evidence="1 5" id="KW-0489">Methyltransferase</keyword>
<keyword evidence="2 5" id="KW-0808">Transferase</keyword>
<dbReference type="InterPro" id="IPR011869">
    <property type="entry name" value="TrmA_MeTrfase"/>
</dbReference>
<feature type="active site" description="Nucleophile" evidence="5">
    <location>
        <position position="384"/>
    </location>
</feature>
<keyword evidence="4" id="KW-0819">tRNA processing</keyword>
<protein>
    <recommendedName>
        <fullName evidence="8">tRNA (Uracil-5-)-methyltransferase</fullName>
    </recommendedName>
</protein>
<dbReference type="Gene3D" id="2.40.50.1070">
    <property type="match status" value="1"/>
</dbReference>
<feature type="binding site" evidence="5">
    <location>
        <position position="262"/>
    </location>
    <ligand>
        <name>S-adenosyl-L-methionine</name>
        <dbReference type="ChEBI" id="CHEBI:59789"/>
    </ligand>
</feature>
<evidence type="ECO:0000256" key="5">
    <source>
        <dbReference type="PROSITE-ProRule" id="PRU01024"/>
    </source>
</evidence>
<gene>
    <name evidence="7" type="ORF">EHUX00137_LOCUS8723</name>
</gene>
<accession>A0A7S3RVA2</accession>
<dbReference type="Pfam" id="PF05958">
    <property type="entry name" value="tRNA_U5-meth_tr"/>
    <property type="match status" value="2"/>
</dbReference>
<dbReference type="PROSITE" id="PS51687">
    <property type="entry name" value="SAM_MT_RNA_M5U"/>
    <property type="match status" value="1"/>
</dbReference>
<proteinExistence type="inferred from homology"/>
<dbReference type="GO" id="GO:0000049">
    <property type="term" value="F:tRNA binding"/>
    <property type="evidence" value="ECO:0007669"/>
    <property type="project" value="TreeGrafter"/>
</dbReference>
<feature type="binding site" evidence="5">
    <location>
        <position position="241"/>
    </location>
    <ligand>
        <name>S-adenosyl-L-methionine</name>
        <dbReference type="ChEBI" id="CHEBI:59789"/>
    </ligand>
</feature>
<comment type="caution">
    <text evidence="5">Lacks conserved residue(s) required for the propagation of feature annotation.</text>
</comment>
<evidence type="ECO:0000256" key="3">
    <source>
        <dbReference type="ARBA" id="ARBA00022691"/>
    </source>
</evidence>
<dbReference type="InterPro" id="IPR010280">
    <property type="entry name" value="U5_MeTrfase_fam"/>
</dbReference>
<feature type="compositionally biased region" description="Low complexity" evidence="6">
    <location>
        <begin position="307"/>
        <end position="320"/>
    </location>
</feature>
<dbReference type="CDD" id="cd02440">
    <property type="entry name" value="AdoMet_MTases"/>
    <property type="match status" value="1"/>
</dbReference>
<dbReference type="GO" id="GO:0030697">
    <property type="term" value="F:tRNA (uracil(54)-C5)-methyltransferase activity, S-adenosyl methionine-dependent"/>
    <property type="evidence" value="ECO:0007669"/>
    <property type="project" value="InterPro"/>
</dbReference>
<dbReference type="InterPro" id="IPR029063">
    <property type="entry name" value="SAM-dependent_MTases_sf"/>
</dbReference>
<feature type="binding site" evidence="5">
    <location>
        <position position="359"/>
    </location>
    <ligand>
        <name>S-adenosyl-L-methionine</name>
        <dbReference type="ChEBI" id="CHEBI:59789"/>
    </ligand>
</feature>
<evidence type="ECO:0000256" key="2">
    <source>
        <dbReference type="ARBA" id="ARBA00022679"/>
    </source>
</evidence>
<dbReference type="PANTHER" id="PTHR47790:SF2">
    <property type="entry name" value="TRNA_TMRNA (URACIL-C(5))-METHYLTRANSFERASE"/>
    <property type="match status" value="1"/>
</dbReference>
<feature type="compositionally biased region" description="Low complexity" evidence="6">
    <location>
        <begin position="328"/>
        <end position="343"/>
    </location>
</feature>
<reference evidence="7" key="1">
    <citation type="submission" date="2021-01" db="EMBL/GenBank/DDBJ databases">
        <authorList>
            <person name="Corre E."/>
            <person name="Pelletier E."/>
            <person name="Niang G."/>
            <person name="Scheremetjew M."/>
            <person name="Finn R."/>
            <person name="Kale V."/>
            <person name="Holt S."/>
            <person name="Cochrane G."/>
            <person name="Meng A."/>
            <person name="Brown T."/>
            <person name="Cohen L."/>
        </authorList>
    </citation>
    <scope>NUCLEOTIDE SEQUENCE</scope>
    <source>
        <strain evidence="7">379</strain>
    </source>
</reference>
<evidence type="ECO:0000313" key="7">
    <source>
        <dbReference type="EMBL" id="CAE0536041.1"/>
    </source>
</evidence>
<dbReference type="SUPFAM" id="SSF53335">
    <property type="entry name" value="S-adenosyl-L-methionine-dependent methyltransferases"/>
    <property type="match status" value="1"/>
</dbReference>
<comment type="similarity">
    <text evidence="5">Belongs to the class I-like SAM-binding methyltransferase superfamily. RNA M5U methyltransferase family.</text>
</comment>
<dbReference type="AlphaFoldDB" id="A0A7S3RVA2"/>
<dbReference type="EMBL" id="HBIR01011986">
    <property type="protein sequence ID" value="CAE0536041.1"/>
    <property type="molecule type" value="Transcribed_RNA"/>
</dbReference>
<evidence type="ECO:0008006" key="8">
    <source>
        <dbReference type="Google" id="ProtNLM"/>
    </source>
</evidence>
<dbReference type="GO" id="GO:0008033">
    <property type="term" value="P:tRNA processing"/>
    <property type="evidence" value="ECO:0007669"/>
    <property type="project" value="UniProtKB-KW"/>
</dbReference>
<evidence type="ECO:0000256" key="1">
    <source>
        <dbReference type="ARBA" id="ARBA00022603"/>
    </source>
</evidence>
<keyword evidence="3 5" id="KW-0949">S-adenosyl-L-methionine</keyword>
<dbReference type="PANTHER" id="PTHR47790">
    <property type="entry name" value="TRNA/TMRNA (URACIL-C(5))-METHYLTRANSFERASE"/>
    <property type="match status" value="1"/>
</dbReference>
<feature type="region of interest" description="Disordered" evidence="6">
    <location>
        <begin position="307"/>
        <end position="344"/>
    </location>
</feature>
<dbReference type="GO" id="GO:0032259">
    <property type="term" value="P:methylation"/>
    <property type="evidence" value="ECO:0007669"/>
    <property type="project" value="UniProtKB-KW"/>
</dbReference>